<accession>A0A493TS86</accession>
<reference evidence="2" key="3">
    <citation type="submission" date="2025-09" db="UniProtKB">
        <authorList>
            <consortium name="Ensembl"/>
        </authorList>
    </citation>
    <scope>IDENTIFICATION</scope>
</reference>
<reference evidence="2" key="2">
    <citation type="submission" date="2025-08" db="UniProtKB">
        <authorList>
            <consortium name="Ensembl"/>
        </authorList>
    </citation>
    <scope>IDENTIFICATION</scope>
</reference>
<dbReference type="InterPro" id="IPR036179">
    <property type="entry name" value="Ig-like_dom_sf"/>
</dbReference>
<reference evidence="3" key="1">
    <citation type="submission" date="2017-10" db="EMBL/GenBank/DDBJ databases">
        <title>A new Pekin duck reference genome.</title>
        <authorList>
            <person name="Hou Z.-C."/>
            <person name="Zhou Z.-K."/>
            <person name="Zhu F."/>
            <person name="Hou S.-S."/>
        </authorList>
    </citation>
    <scope>NUCLEOTIDE SEQUENCE [LARGE SCALE GENOMIC DNA]</scope>
</reference>
<protein>
    <recommendedName>
        <fullName evidence="1">Ig-like domain-containing protein</fullName>
    </recommendedName>
</protein>
<evidence type="ECO:0000313" key="2">
    <source>
        <dbReference type="Ensembl" id="ENSAPLP00000028629.1"/>
    </source>
</evidence>
<dbReference type="PROSITE" id="PS00290">
    <property type="entry name" value="IG_MHC"/>
    <property type="match status" value="1"/>
</dbReference>
<dbReference type="Pfam" id="PF07654">
    <property type="entry name" value="C1-set"/>
    <property type="match status" value="1"/>
</dbReference>
<evidence type="ECO:0000259" key="1">
    <source>
        <dbReference type="PROSITE" id="PS50835"/>
    </source>
</evidence>
<evidence type="ECO:0000313" key="3">
    <source>
        <dbReference type="Proteomes" id="UP000016666"/>
    </source>
</evidence>
<dbReference type="InterPro" id="IPR050160">
    <property type="entry name" value="MHC/Immunoglobulin"/>
</dbReference>
<dbReference type="SMART" id="SM00407">
    <property type="entry name" value="IGc1"/>
    <property type="match status" value="1"/>
</dbReference>
<dbReference type="Proteomes" id="UP000016666">
    <property type="component" value="Unassembled WGS sequence"/>
</dbReference>
<dbReference type="CDD" id="cd21002">
    <property type="entry name" value="IgC1_MHC_II_beta_HLA-DM"/>
    <property type="match status" value="1"/>
</dbReference>
<dbReference type="InterPro" id="IPR007110">
    <property type="entry name" value="Ig-like_dom"/>
</dbReference>
<dbReference type="InterPro" id="IPR003006">
    <property type="entry name" value="Ig/MHC_CS"/>
</dbReference>
<dbReference type="Ensembl" id="ENSAPLT00000032543.1">
    <property type="protein sequence ID" value="ENSAPLP00000028629.1"/>
    <property type="gene ID" value="ENSAPLG00000019184.1"/>
</dbReference>
<dbReference type="Gene3D" id="2.60.40.10">
    <property type="entry name" value="Immunoglobulins"/>
    <property type="match status" value="1"/>
</dbReference>
<dbReference type="SUPFAM" id="SSF48726">
    <property type="entry name" value="Immunoglobulin"/>
    <property type="match status" value="1"/>
</dbReference>
<feature type="domain" description="Ig-like" evidence="1">
    <location>
        <begin position="1"/>
        <end position="78"/>
    </location>
</feature>
<dbReference type="AlphaFoldDB" id="A0A493TS86"/>
<name>A0A493TS86_ANAPP</name>
<dbReference type="PANTHER" id="PTHR19944:SF65">
    <property type="entry name" value="HLA CLASS II HISTOCOMPATIBILITY ANTIGEN, DM BETA CHAIN"/>
    <property type="match status" value="1"/>
</dbReference>
<sequence>MGNCHIWGFYPPEVTVIWLHNGDIVEPGDYNPISAIPNGDWSYQTQVSLLVAPVAGDTYTCSVQHEGTKSPHRMLMLSTRHRARINPNLGGKGGLQWPVAHSDHIPCPGVCKQRGEERGELLQPLCCLLGSEAG</sequence>
<organism evidence="2 3">
    <name type="scientific">Anas platyrhynchos platyrhynchos</name>
    <name type="common">Northern mallard</name>
    <dbReference type="NCBI Taxonomy" id="8840"/>
    <lineage>
        <taxon>Eukaryota</taxon>
        <taxon>Metazoa</taxon>
        <taxon>Chordata</taxon>
        <taxon>Craniata</taxon>
        <taxon>Vertebrata</taxon>
        <taxon>Euteleostomi</taxon>
        <taxon>Archelosauria</taxon>
        <taxon>Archosauria</taxon>
        <taxon>Dinosauria</taxon>
        <taxon>Saurischia</taxon>
        <taxon>Theropoda</taxon>
        <taxon>Coelurosauria</taxon>
        <taxon>Aves</taxon>
        <taxon>Neognathae</taxon>
        <taxon>Galloanserae</taxon>
        <taxon>Anseriformes</taxon>
        <taxon>Anatidae</taxon>
        <taxon>Anatinae</taxon>
        <taxon>Anas</taxon>
    </lineage>
</organism>
<proteinExistence type="predicted"/>
<dbReference type="PROSITE" id="PS50835">
    <property type="entry name" value="IG_LIKE"/>
    <property type="match status" value="1"/>
</dbReference>
<keyword evidence="3" id="KW-1185">Reference proteome</keyword>
<dbReference type="InterPro" id="IPR013783">
    <property type="entry name" value="Ig-like_fold"/>
</dbReference>
<dbReference type="InterPro" id="IPR003597">
    <property type="entry name" value="Ig_C1-set"/>
</dbReference>
<dbReference type="GeneTree" id="ENSGT00940000160381"/>
<dbReference type="STRING" id="8840.ENSAPLP00000028629"/>
<dbReference type="PANTHER" id="PTHR19944">
    <property type="entry name" value="MHC CLASS II-RELATED"/>
    <property type="match status" value="1"/>
</dbReference>